<evidence type="ECO:0000256" key="5">
    <source>
        <dbReference type="ARBA" id="ARBA00023242"/>
    </source>
</evidence>
<accession>A0AAF0IFK6</accession>
<evidence type="ECO:0000256" key="3">
    <source>
        <dbReference type="ARBA" id="ARBA00023015"/>
    </source>
</evidence>
<evidence type="ECO:0000313" key="8">
    <source>
        <dbReference type="Proteomes" id="UP001219355"/>
    </source>
</evidence>
<keyword evidence="3" id="KW-0805">Transcription regulation</keyword>
<organism evidence="7 8">
    <name type="scientific">Emydomyces testavorans</name>
    <dbReference type="NCBI Taxonomy" id="2070801"/>
    <lineage>
        <taxon>Eukaryota</taxon>
        <taxon>Fungi</taxon>
        <taxon>Dikarya</taxon>
        <taxon>Ascomycota</taxon>
        <taxon>Pezizomycotina</taxon>
        <taxon>Eurotiomycetes</taxon>
        <taxon>Eurotiomycetidae</taxon>
        <taxon>Onygenales</taxon>
        <taxon>Nannizziopsiaceae</taxon>
        <taxon>Emydomyces</taxon>
    </lineage>
</organism>
<gene>
    <name evidence="7" type="ORF">PRK78_000414</name>
</gene>
<evidence type="ECO:0000313" key="7">
    <source>
        <dbReference type="EMBL" id="WEW54987.1"/>
    </source>
</evidence>
<keyword evidence="2" id="KW-0678">Repressor</keyword>
<feature type="region of interest" description="Disordered" evidence="6">
    <location>
        <begin position="1"/>
        <end position="24"/>
    </location>
</feature>
<feature type="compositionally biased region" description="Polar residues" evidence="6">
    <location>
        <begin position="196"/>
        <end position="210"/>
    </location>
</feature>
<protein>
    <recommendedName>
        <fullName evidence="9">Deacetylase complex subunit Sds3</fullName>
    </recommendedName>
</protein>
<evidence type="ECO:0008006" key="9">
    <source>
        <dbReference type="Google" id="ProtNLM"/>
    </source>
</evidence>
<dbReference type="GO" id="GO:0005654">
    <property type="term" value="C:nucleoplasm"/>
    <property type="evidence" value="ECO:0007669"/>
    <property type="project" value="UniProtKB-ARBA"/>
</dbReference>
<dbReference type="EMBL" id="CP120627">
    <property type="protein sequence ID" value="WEW54987.1"/>
    <property type="molecule type" value="Genomic_DNA"/>
</dbReference>
<dbReference type="Proteomes" id="UP001219355">
    <property type="component" value="Chromosome 1"/>
</dbReference>
<dbReference type="AlphaFoldDB" id="A0AAF0IFK6"/>
<dbReference type="GO" id="GO:0010468">
    <property type="term" value="P:regulation of gene expression"/>
    <property type="evidence" value="ECO:0007669"/>
    <property type="project" value="UniProtKB-ARBA"/>
</dbReference>
<dbReference type="SMART" id="SM01401">
    <property type="entry name" value="Sds3"/>
    <property type="match status" value="1"/>
</dbReference>
<evidence type="ECO:0000256" key="1">
    <source>
        <dbReference type="ARBA" id="ARBA00004123"/>
    </source>
</evidence>
<dbReference type="Pfam" id="PF08598">
    <property type="entry name" value="Sds3"/>
    <property type="match status" value="1"/>
</dbReference>
<feature type="compositionally biased region" description="Polar residues" evidence="6">
    <location>
        <begin position="344"/>
        <end position="361"/>
    </location>
</feature>
<evidence type="ECO:0000256" key="2">
    <source>
        <dbReference type="ARBA" id="ARBA00022491"/>
    </source>
</evidence>
<feature type="region of interest" description="Disordered" evidence="6">
    <location>
        <begin position="307"/>
        <end position="364"/>
    </location>
</feature>
<dbReference type="PANTHER" id="PTHR21964">
    <property type="entry name" value="BREAST CANCER METASTASIS-SUPPRESSOR 1"/>
    <property type="match status" value="1"/>
</dbReference>
<keyword evidence="8" id="KW-1185">Reference proteome</keyword>
<keyword evidence="4" id="KW-0804">Transcription</keyword>
<dbReference type="InterPro" id="IPR013907">
    <property type="entry name" value="Sds3"/>
</dbReference>
<reference evidence="7" key="1">
    <citation type="submission" date="2023-03" db="EMBL/GenBank/DDBJ databases">
        <title>Emydomyces testavorans Genome Sequence.</title>
        <authorList>
            <person name="Hoyer L."/>
        </authorList>
    </citation>
    <scope>NUCLEOTIDE SEQUENCE</scope>
    <source>
        <strain evidence="7">16-2883</strain>
    </source>
</reference>
<sequence length="478" mass="53848">MAATNLTPRSPTPPQQVLPLSKRDKRRTAIHDRLNDIREAFTNNRDYHFRQHVHELQNEMALIANAEVYDEWPMSDAPEDVARQLKQLAASGHTVSDTPLTGRWYSRFVDEINRSKEERDVELTVVMNRHRDSLNRLAQDREFRHQFAIEECAKLTDTIRERLIQSISQRKNRLMREKEQLDVADTNALLLHPSQFSITNPASPGGLQSNRKTRHTRHRVDVDDMGNAIIAEAAIKRKRKAPADDDFGSPNIVGLSTPAERTKARLNQQQNAPAYNILSLFTEKELAMHSNQAHVAALHFLSASKRAKHAANSEGPSAEGEEGTGSGDTSDQEEGATAPEMERTASQNVHATRSTRNNGTAGLNLLGELTDKNANRPNLPYYILGNYHQRPNGSGSAPPPPSLMPEEIEDDLARIEKLKKTKPRGWVDTRLVNHLLETLVPPESKGMTIHCERFSSLHPDFPCDMDVHLVRAYPRKDD</sequence>
<evidence type="ECO:0000256" key="6">
    <source>
        <dbReference type="SAM" id="MobiDB-lite"/>
    </source>
</evidence>
<feature type="region of interest" description="Disordered" evidence="6">
    <location>
        <begin position="196"/>
        <end position="216"/>
    </location>
</feature>
<name>A0AAF0IFK6_9EURO</name>
<proteinExistence type="predicted"/>
<evidence type="ECO:0000256" key="4">
    <source>
        <dbReference type="ARBA" id="ARBA00023163"/>
    </source>
</evidence>
<comment type="subcellular location">
    <subcellularLocation>
        <location evidence="1">Nucleus</location>
    </subcellularLocation>
</comment>
<keyword evidence="5" id="KW-0539">Nucleus</keyword>